<keyword evidence="1" id="KW-0812">Transmembrane</keyword>
<dbReference type="AlphaFoldDB" id="A0A3L6FF17"/>
<evidence type="ECO:0000313" key="2">
    <source>
        <dbReference type="EMBL" id="PWZ31805.1"/>
    </source>
</evidence>
<keyword evidence="1" id="KW-0472">Membrane</keyword>
<dbReference type="EMBL" id="NCVQ01000004">
    <property type="protein sequence ID" value="PWZ31805.1"/>
    <property type="molecule type" value="Genomic_DNA"/>
</dbReference>
<accession>A0A3L6FF17</accession>
<name>A0A3L6FF17_MAIZE</name>
<proteinExistence type="predicted"/>
<reference evidence="2" key="1">
    <citation type="journal article" date="2018" name="Nat. Genet.">
        <title>Extensive intraspecific gene order and gene structural variations between Mo17 and other maize genomes.</title>
        <authorList>
            <person name="Sun S."/>
            <person name="Zhou Y."/>
            <person name="Chen J."/>
            <person name="Shi J."/>
            <person name="Zhao H."/>
            <person name="Zhao H."/>
            <person name="Song W."/>
            <person name="Zhang M."/>
            <person name="Cui Y."/>
            <person name="Dong X."/>
            <person name="Liu H."/>
            <person name="Ma X."/>
            <person name="Jiao Y."/>
            <person name="Wang B."/>
            <person name="Wei X."/>
            <person name="Stein J.C."/>
            <person name="Glaubitz J.C."/>
            <person name="Lu F."/>
            <person name="Yu G."/>
            <person name="Liang C."/>
            <person name="Fengler K."/>
            <person name="Li B."/>
            <person name="Rafalski A."/>
            <person name="Schnable P.S."/>
            <person name="Ware D.H."/>
            <person name="Buckler E.S."/>
            <person name="Lai J."/>
        </authorList>
    </citation>
    <scope>NUCLEOTIDE SEQUENCE [LARGE SCALE GENOMIC DNA]</scope>
    <source>
        <tissue evidence="2">Seedling</tissue>
    </source>
</reference>
<dbReference type="Proteomes" id="UP000251960">
    <property type="component" value="Chromosome 3"/>
</dbReference>
<comment type="caution">
    <text evidence="2">The sequence shown here is derived from an EMBL/GenBank/DDBJ whole genome shotgun (WGS) entry which is preliminary data.</text>
</comment>
<sequence>MIDLIWYLCVTILSYLLGTLTYLFCSNSIMVNLY</sequence>
<protein>
    <submittedName>
        <fullName evidence="2">Uncharacterized protein</fullName>
    </submittedName>
</protein>
<evidence type="ECO:0000256" key="1">
    <source>
        <dbReference type="SAM" id="Phobius"/>
    </source>
</evidence>
<keyword evidence="1" id="KW-1133">Transmembrane helix</keyword>
<gene>
    <name evidence="2" type="ORF">Zm00014a_000602</name>
</gene>
<feature type="transmembrane region" description="Helical" evidence="1">
    <location>
        <begin position="5"/>
        <end position="24"/>
    </location>
</feature>
<organism evidence="2">
    <name type="scientific">Zea mays</name>
    <name type="common">Maize</name>
    <dbReference type="NCBI Taxonomy" id="4577"/>
    <lineage>
        <taxon>Eukaryota</taxon>
        <taxon>Viridiplantae</taxon>
        <taxon>Streptophyta</taxon>
        <taxon>Embryophyta</taxon>
        <taxon>Tracheophyta</taxon>
        <taxon>Spermatophyta</taxon>
        <taxon>Magnoliopsida</taxon>
        <taxon>Liliopsida</taxon>
        <taxon>Poales</taxon>
        <taxon>Poaceae</taxon>
        <taxon>PACMAD clade</taxon>
        <taxon>Panicoideae</taxon>
        <taxon>Andropogonodae</taxon>
        <taxon>Andropogoneae</taxon>
        <taxon>Tripsacinae</taxon>
        <taxon>Zea</taxon>
    </lineage>
</organism>